<protein>
    <recommendedName>
        <fullName evidence="3">SAM-dependent methyltransferase</fullName>
    </recommendedName>
</protein>
<dbReference type="RefSeq" id="WP_210183624.1">
    <property type="nucleotide sequence ID" value="NZ_FMVJ01000008.1"/>
</dbReference>
<dbReference type="InterPro" id="IPR029063">
    <property type="entry name" value="SAM-dependent_MTases_sf"/>
</dbReference>
<dbReference type="PANTHER" id="PTHR20974">
    <property type="entry name" value="UPF0585 PROTEIN CG18661"/>
    <property type="match status" value="1"/>
</dbReference>
<dbReference type="SUPFAM" id="SSF53335">
    <property type="entry name" value="S-adenosyl-L-methionine-dependent methyltransferases"/>
    <property type="match status" value="1"/>
</dbReference>
<dbReference type="PANTHER" id="PTHR20974:SF0">
    <property type="entry name" value="UPF0585 PROTEIN CG18661"/>
    <property type="match status" value="1"/>
</dbReference>
<evidence type="ECO:0000313" key="1">
    <source>
        <dbReference type="EMBL" id="SCY93836.1"/>
    </source>
</evidence>
<sequence>MTNSHSEAALASPSVARNRDPILEVLRQVLPRAGKVLEIASGTGEHAVYFAAALPHLTWQSTDQDEYALSSIAAHRATSGLPNLLAPLRLDAATPDWPVSRADAVVAINMIHISPWRATQGLMVGAGRILPPSGVLYLYGAYRENGAHTAPSNEVFDQDLRGRNPEWGIRDLEEVVELAGNYGLKLVERIRMPANNLSVVFRKQGT</sequence>
<accession>A0A1G5JZU2</accession>
<dbReference type="Proteomes" id="UP000199569">
    <property type="component" value="Unassembled WGS sequence"/>
</dbReference>
<gene>
    <name evidence="1" type="ORF">SAMN02927923_02949</name>
</gene>
<organism evidence="1 2">
    <name type="scientific">Microvirga guangxiensis</name>
    <dbReference type="NCBI Taxonomy" id="549386"/>
    <lineage>
        <taxon>Bacteria</taxon>
        <taxon>Pseudomonadati</taxon>
        <taxon>Pseudomonadota</taxon>
        <taxon>Alphaproteobacteria</taxon>
        <taxon>Hyphomicrobiales</taxon>
        <taxon>Methylobacteriaceae</taxon>
        <taxon>Microvirga</taxon>
    </lineage>
</organism>
<dbReference type="STRING" id="549386.SAMN02927923_02949"/>
<reference evidence="1 2" key="1">
    <citation type="submission" date="2016-10" db="EMBL/GenBank/DDBJ databases">
        <authorList>
            <person name="de Groot N.N."/>
        </authorList>
    </citation>
    <scope>NUCLEOTIDE SEQUENCE [LARGE SCALE GENOMIC DNA]</scope>
    <source>
        <strain evidence="1 2">CGMCC 1.7666</strain>
    </source>
</reference>
<proteinExistence type="predicted"/>
<name>A0A1G5JZU2_9HYPH</name>
<keyword evidence="2" id="KW-1185">Reference proteome</keyword>
<evidence type="ECO:0000313" key="2">
    <source>
        <dbReference type="Proteomes" id="UP000199569"/>
    </source>
</evidence>
<dbReference type="Gene3D" id="3.40.50.150">
    <property type="entry name" value="Vaccinia Virus protein VP39"/>
    <property type="match status" value="1"/>
</dbReference>
<dbReference type="AlphaFoldDB" id="A0A1G5JZU2"/>
<dbReference type="InterPro" id="IPR010342">
    <property type="entry name" value="DUF938"/>
</dbReference>
<dbReference type="Pfam" id="PF06080">
    <property type="entry name" value="DUF938"/>
    <property type="match status" value="1"/>
</dbReference>
<evidence type="ECO:0008006" key="3">
    <source>
        <dbReference type="Google" id="ProtNLM"/>
    </source>
</evidence>
<dbReference type="EMBL" id="FMVJ01000008">
    <property type="protein sequence ID" value="SCY93836.1"/>
    <property type="molecule type" value="Genomic_DNA"/>
</dbReference>